<keyword evidence="2" id="KW-1133">Transmembrane helix</keyword>
<keyword evidence="3" id="KW-0732">Signal</keyword>
<dbReference type="EMBL" id="SPHZ02000012">
    <property type="protein sequence ID" value="KAF0889266.1"/>
    <property type="molecule type" value="Genomic_DNA"/>
</dbReference>
<proteinExistence type="predicted"/>
<reference evidence="4 5" key="1">
    <citation type="submission" date="2019-11" db="EMBL/GenBank/DDBJ databases">
        <title>Whole genome sequence of Oryza granulata.</title>
        <authorList>
            <person name="Li W."/>
        </authorList>
    </citation>
    <scope>NUCLEOTIDE SEQUENCE [LARGE SCALE GENOMIC DNA]</scope>
    <source>
        <strain evidence="5">cv. Menghai</strain>
        <tissue evidence="4">Leaf</tissue>
    </source>
</reference>
<evidence type="ECO:0000256" key="1">
    <source>
        <dbReference type="SAM" id="MobiDB-lite"/>
    </source>
</evidence>
<keyword evidence="2" id="KW-0472">Membrane</keyword>
<organism evidence="4 5">
    <name type="scientific">Oryza meyeriana var. granulata</name>
    <dbReference type="NCBI Taxonomy" id="110450"/>
    <lineage>
        <taxon>Eukaryota</taxon>
        <taxon>Viridiplantae</taxon>
        <taxon>Streptophyta</taxon>
        <taxon>Embryophyta</taxon>
        <taxon>Tracheophyta</taxon>
        <taxon>Spermatophyta</taxon>
        <taxon>Magnoliopsida</taxon>
        <taxon>Liliopsida</taxon>
        <taxon>Poales</taxon>
        <taxon>Poaceae</taxon>
        <taxon>BOP clade</taxon>
        <taxon>Oryzoideae</taxon>
        <taxon>Oryzeae</taxon>
        <taxon>Oryzinae</taxon>
        <taxon>Oryza</taxon>
        <taxon>Oryza meyeriana</taxon>
    </lineage>
</organism>
<evidence type="ECO:0000313" key="5">
    <source>
        <dbReference type="Proteomes" id="UP000479710"/>
    </source>
</evidence>
<protein>
    <recommendedName>
        <fullName evidence="6">4Fe-4S ferredoxin-type domain-containing protein</fullName>
    </recommendedName>
</protein>
<keyword evidence="2" id="KW-0812">Transmembrane</keyword>
<dbReference type="AlphaFoldDB" id="A0A6G1BN03"/>
<feature type="signal peptide" evidence="3">
    <location>
        <begin position="1"/>
        <end position="23"/>
    </location>
</feature>
<evidence type="ECO:0000313" key="4">
    <source>
        <dbReference type="EMBL" id="KAF0889266.1"/>
    </source>
</evidence>
<name>A0A6G1BN03_9ORYZ</name>
<feature type="region of interest" description="Disordered" evidence="1">
    <location>
        <begin position="57"/>
        <end position="103"/>
    </location>
</feature>
<evidence type="ECO:0000256" key="2">
    <source>
        <dbReference type="SAM" id="Phobius"/>
    </source>
</evidence>
<evidence type="ECO:0008006" key="6">
    <source>
        <dbReference type="Google" id="ProtNLM"/>
    </source>
</evidence>
<keyword evidence="5" id="KW-1185">Reference proteome</keyword>
<dbReference type="OrthoDB" id="686542at2759"/>
<evidence type="ECO:0000256" key="3">
    <source>
        <dbReference type="SAM" id="SignalP"/>
    </source>
</evidence>
<gene>
    <name evidence="4" type="ORF">E2562_022514</name>
</gene>
<feature type="chain" id="PRO_5026175690" description="4Fe-4S ferredoxin-type domain-containing protein" evidence="3">
    <location>
        <begin position="24"/>
        <end position="143"/>
    </location>
</feature>
<dbReference type="Proteomes" id="UP000479710">
    <property type="component" value="Unassembled WGS sequence"/>
</dbReference>
<sequence length="143" mass="14385">MERRRAASWLQMLPVMMAVAILAVSFNGEAVVAADGAQPPPDTNVLCVSKCGTCPTVCSSPPPPASSSSENNPVLSPPKGTGSSGGGYSSPSAPSSGEAKGGKPGGSNYYYFFTSGSSHGCTAPTAYSALLLPLLSLVAVFLQ</sequence>
<accession>A0A6G1BN03</accession>
<feature type="transmembrane region" description="Helical" evidence="2">
    <location>
        <begin position="125"/>
        <end position="142"/>
    </location>
</feature>
<comment type="caution">
    <text evidence="4">The sequence shown here is derived from an EMBL/GenBank/DDBJ whole genome shotgun (WGS) entry which is preliminary data.</text>
</comment>
<feature type="compositionally biased region" description="Low complexity" evidence="1">
    <location>
        <begin position="89"/>
        <end position="98"/>
    </location>
</feature>